<sequence>MRSLLYVTTFLGMIGLAFWAYQENYKTQDALGEVQKLQRDIGAARERLAVLRAEWAYQNRPDRLRDLADTNFERLGLLPLRPSHFGRVDQVVYPPEPEPVPVEDEAEDQRSGAQQP</sequence>
<keyword evidence="3" id="KW-1185">Reference proteome</keyword>
<evidence type="ECO:0000313" key="2">
    <source>
        <dbReference type="EMBL" id="PIL18444.1"/>
    </source>
</evidence>
<feature type="region of interest" description="Disordered" evidence="1">
    <location>
        <begin position="89"/>
        <end position="116"/>
    </location>
</feature>
<dbReference type="RefSeq" id="WP_099912109.1">
    <property type="nucleotide sequence ID" value="NZ_AWWI01000121.1"/>
</dbReference>
<accession>A0A2G8RA75</accession>
<reference evidence="2 3" key="1">
    <citation type="submission" date="2013-09" db="EMBL/GenBank/DDBJ databases">
        <title>Genome sequencing of Phaeobacter antarcticus sp. nov. SM1211.</title>
        <authorList>
            <person name="Zhang X.-Y."/>
            <person name="Liu C."/>
            <person name="Chen X.-L."/>
            <person name="Xie B.-B."/>
            <person name="Qin Q.-L."/>
            <person name="Rong J.-C."/>
            <person name="Zhang Y.-Z."/>
        </authorList>
    </citation>
    <scope>NUCLEOTIDE SEQUENCE [LARGE SCALE GENOMIC DNA]</scope>
    <source>
        <strain evidence="2 3">SM1211</strain>
    </source>
</reference>
<proteinExistence type="predicted"/>
<dbReference type="Proteomes" id="UP000231259">
    <property type="component" value="Unassembled WGS sequence"/>
</dbReference>
<comment type="caution">
    <text evidence="2">The sequence shown here is derived from an EMBL/GenBank/DDBJ whole genome shotgun (WGS) entry which is preliminary data.</text>
</comment>
<gene>
    <name evidence="2" type="ORF">P775_17880</name>
</gene>
<dbReference type="AlphaFoldDB" id="A0A2G8RA75"/>
<protein>
    <recommendedName>
        <fullName evidence="4">Cell division protein FtsL</fullName>
    </recommendedName>
</protein>
<name>A0A2G8RA75_9RHOB</name>
<organism evidence="2 3">
    <name type="scientific">Puniceibacterium antarcticum</name>
    <dbReference type="NCBI Taxonomy" id="1206336"/>
    <lineage>
        <taxon>Bacteria</taxon>
        <taxon>Pseudomonadati</taxon>
        <taxon>Pseudomonadota</taxon>
        <taxon>Alphaproteobacteria</taxon>
        <taxon>Rhodobacterales</taxon>
        <taxon>Paracoccaceae</taxon>
        <taxon>Puniceibacterium</taxon>
    </lineage>
</organism>
<evidence type="ECO:0000256" key="1">
    <source>
        <dbReference type="SAM" id="MobiDB-lite"/>
    </source>
</evidence>
<dbReference type="EMBL" id="AWWI01000121">
    <property type="protein sequence ID" value="PIL18444.1"/>
    <property type="molecule type" value="Genomic_DNA"/>
</dbReference>
<evidence type="ECO:0000313" key="3">
    <source>
        <dbReference type="Proteomes" id="UP000231259"/>
    </source>
</evidence>
<evidence type="ECO:0008006" key="4">
    <source>
        <dbReference type="Google" id="ProtNLM"/>
    </source>
</evidence>
<dbReference type="OrthoDB" id="7165680at2"/>